<protein>
    <recommendedName>
        <fullName evidence="1">DNA (cytosine-5-)-methyltransferase</fullName>
        <ecNumber evidence="1">2.1.1.37</ecNumber>
    </recommendedName>
</protein>
<dbReference type="InterPro" id="IPR050750">
    <property type="entry name" value="C5-MTase"/>
</dbReference>
<keyword evidence="4 6" id="KW-0949">S-adenosyl-L-methionine</keyword>
<keyword evidence="8" id="KW-1185">Reference proteome</keyword>
<dbReference type="SUPFAM" id="SSF53335">
    <property type="entry name" value="S-adenosyl-L-methionine-dependent methyltransferases"/>
    <property type="match status" value="1"/>
</dbReference>
<evidence type="ECO:0000256" key="2">
    <source>
        <dbReference type="ARBA" id="ARBA00022603"/>
    </source>
</evidence>
<keyword evidence="2 6" id="KW-0489">Methyltransferase</keyword>
<dbReference type="PROSITE" id="PS51679">
    <property type="entry name" value="SAM_MT_C5"/>
    <property type="match status" value="1"/>
</dbReference>
<feature type="active site" evidence="6">
    <location>
        <position position="76"/>
    </location>
</feature>
<dbReference type="PANTHER" id="PTHR46098:SF1">
    <property type="entry name" value="TRNA (CYTOSINE(38)-C(5))-METHYLTRANSFERASE"/>
    <property type="match status" value="1"/>
</dbReference>
<dbReference type="GO" id="GO:0008168">
    <property type="term" value="F:methyltransferase activity"/>
    <property type="evidence" value="ECO:0007669"/>
    <property type="project" value="UniProtKB-KW"/>
</dbReference>
<dbReference type="Pfam" id="PF00145">
    <property type="entry name" value="DNA_methylase"/>
    <property type="match status" value="1"/>
</dbReference>
<evidence type="ECO:0000313" key="8">
    <source>
        <dbReference type="Proteomes" id="UP001519887"/>
    </source>
</evidence>
<dbReference type="InterPro" id="IPR029063">
    <property type="entry name" value="SAM-dependent_MTases_sf"/>
</dbReference>
<dbReference type="InterPro" id="IPR001525">
    <property type="entry name" value="C5_MeTfrase"/>
</dbReference>
<evidence type="ECO:0000256" key="6">
    <source>
        <dbReference type="PROSITE-ProRule" id="PRU01016"/>
    </source>
</evidence>
<evidence type="ECO:0000256" key="5">
    <source>
        <dbReference type="ARBA" id="ARBA00022747"/>
    </source>
</evidence>
<comment type="caution">
    <text evidence="7">The sequence shown here is derived from an EMBL/GenBank/DDBJ whole genome shotgun (WGS) entry which is preliminary data.</text>
</comment>
<dbReference type="EMBL" id="JAHZIK010000125">
    <property type="protein sequence ID" value="MBW7453868.1"/>
    <property type="molecule type" value="Genomic_DNA"/>
</dbReference>
<dbReference type="Gene3D" id="3.40.50.150">
    <property type="entry name" value="Vaccinia Virus protein VP39"/>
    <property type="match status" value="1"/>
</dbReference>
<dbReference type="EC" id="2.1.1.37" evidence="1"/>
<organism evidence="7 8">
    <name type="scientific">Paenibacillus sepulcri</name>
    <dbReference type="NCBI Taxonomy" id="359917"/>
    <lineage>
        <taxon>Bacteria</taxon>
        <taxon>Bacillati</taxon>
        <taxon>Bacillota</taxon>
        <taxon>Bacilli</taxon>
        <taxon>Bacillales</taxon>
        <taxon>Paenibacillaceae</taxon>
        <taxon>Paenibacillus</taxon>
    </lineage>
</organism>
<dbReference type="PRINTS" id="PR00105">
    <property type="entry name" value="C5METTRFRASE"/>
</dbReference>
<accession>A0ABS7BYY4</accession>
<evidence type="ECO:0000256" key="4">
    <source>
        <dbReference type="ARBA" id="ARBA00022691"/>
    </source>
</evidence>
<keyword evidence="3 6" id="KW-0808">Transferase</keyword>
<evidence type="ECO:0000256" key="1">
    <source>
        <dbReference type="ARBA" id="ARBA00011975"/>
    </source>
</evidence>
<evidence type="ECO:0000313" key="7">
    <source>
        <dbReference type="EMBL" id="MBW7453868.1"/>
    </source>
</evidence>
<dbReference type="GO" id="GO:0032259">
    <property type="term" value="P:methylation"/>
    <property type="evidence" value="ECO:0007669"/>
    <property type="project" value="UniProtKB-KW"/>
</dbReference>
<keyword evidence="5" id="KW-0680">Restriction system</keyword>
<gene>
    <name evidence="7" type="ORF">K0U00_07440</name>
</gene>
<proteinExistence type="inferred from homology"/>
<dbReference type="Proteomes" id="UP001519887">
    <property type="component" value="Unassembled WGS sequence"/>
</dbReference>
<name>A0ABS7BYY4_9BACL</name>
<reference evidence="7 8" key="1">
    <citation type="submission" date="2021-07" db="EMBL/GenBank/DDBJ databases">
        <title>Paenibacillus radiodurans sp. nov., isolated from the southeastern edge of Tengger Desert.</title>
        <authorList>
            <person name="Zhang G."/>
        </authorList>
    </citation>
    <scope>NUCLEOTIDE SEQUENCE [LARGE SCALE GENOMIC DNA]</scope>
    <source>
        <strain evidence="7 8">CCM 7311</strain>
    </source>
</reference>
<sequence>MRKASLFSGIGGVDIAAHMAGMETVVFCEQKPFPQRVLHKHWPAVPIIDDVHDFTKGRLDELGIGTIDLVSAGYPCQPASFAGKRRGEEDDRWLWPEVRRVLSEVRPRWFIGENVFGHVSLGLDTVLTDLEDDGYAAEAIVIPAAAVYASHRRDRV</sequence>
<evidence type="ECO:0000256" key="3">
    <source>
        <dbReference type="ARBA" id="ARBA00022679"/>
    </source>
</evidence>
<comment type="similarity">
    <text evidence="6">Belongs to the class I-like SAM-binding methyltransferase superfamily. C5-methyltransferase family.</text>
</comment>
<dbReference type="PANTHER" id="PTHR46098">
    <property type="entry name" value="TRNA (CYTOSINE(38)-C(5))-METHYLTRANSFERASE"/>
    <property type="match status" value="1"/>
</dbReference>
<feature type="non-terminal residue" evidence="7">
    <location>
        <position position="156"/>
    </location>
</feature>